<dbReference type="EMBL" id="UINC01074634">
    <property type="protein sequence ID" value="SVC12025.1"/>
    <property type="molecule type" value="Genomic_DNA"/>
</dbReference>
<feature type="non-terminal residue" evidence="2">
    <location>
        <position position="80"/>
    </location>
</feature>
<accession>A0A382JK08</accession>
<protein>
    <recommendedName>
        <fullName evidence="1">NAD-dependent epimerase/dehydratase domain-containing protein</fullName>
    </recommendedName>
</protein>
<dbReference type="SUPFAM" id="SSF51735">
    <property type="entry name" value="NAD(P)-binding Rossmann-fold domains"/>
    <property type="match status" value="1"/>
</dbReference>
<reference evidence="2" key="1">
    <citation type="submission" date="2018-05" db="EMBL/GenBank/DDBJ databases">
        <authorList>
            <person name="Lanie J.A."/>
            <person name="Ng W.-L."/>
            <person name="Kazmierczak K.M."/>
            <person name="Andrzejewski T.M."/>
            <person name="Davidsen T.M."/>
            <person name="Wayne K.J."/>
            <person name="Tettelin H."/>
            <person name="Glass J.I."/>
            <person name="Rusch D."/>
            <person name="Podicherti R."/>
            <person name="Tsui H.-C.T."/>
            <person name="Winkler M.E."/>
        </authorList>
    </citation>
    <scope>NUCLEOTIDE SEQUENCE</scope>
</reference>
<feature type="domain" description="NAD-dependent epimerase/dehydratase" evidence="1">
    <location>
        <begin position="15"/>
        <end position="79"/>
    </location>
</feature>
<dbReference type="GO" id="GO:0050577">
    <property type="term" value="F:GDP-L-fucose synthase activity"/>
    <property type="evidence" value="ECO:0007669"/>
    <property type="project" value="TreeGrafter"/>
</dbReference>
<dbReference type="AlphaFoldDB" id="A0A382JK08"/>
<gene>
    <name evidence="2" type="ORF">METZ01_LOCUS264879</name>
</gene>
<name>A0A382JK08_9ZZZZ</name>
<sequence length="80" mass="8926">MEKSEFTSIVTCPRSDLDLTDQATTRKFFACEKPQIVVLAAARVGGIRANQEFPAEFIQDNLSIQNNVIEAAFHNNVQNL</sequence>
<evidence type="ECO:0000259" key="1">
    <source>
        <dbReference type="Pfam" id="PF01370"/>
    </source>
</evidence>
<evidence type="ECO:0000313" key="2">
    <source>
        <dbReference type="EMBL" id="SVC12025.1"/>
    </source>
</evidence>
<proteinExistence type="predicted"/>
<dbReference type="Gene3D" id="3.40.50.720">
    <property type="entry name" value="NAD(P)-binding Rossmann-like Domain"/>
    <property type="match status" value="1"/>
</dbReference>
<organism evidence="2">
    <name type="scientific">marine metagenome</name>
    <dbReference type="NCBI Taxonomy" id="408172"/>
    <lineage>
        <taxon>unclassified sequences</taxon>
        <taxon>metagenomes</taxon>
        <taxon>ecological metagenomes</taxon>
    </lineage>
</organism>
<dbReference type="InterPro" id="IPR001509">
    <property type="entry name" value="Epimerase_deHydtase"/>
</dbReference>
<dbReference type="PANTHER" id="PTHR43238:SF1">
    <property type="entry name" value="GDP-L-FUCOSE SYNTHASE"/>
    <property type="match status" value="1"/>
</dbReference>
<dbReference type="PANTHER" id="PTHR43238">
    <property type="entry name" value="GDP-L-FUCOSE SYNTHASE"/>
    <property type="match status" value="1"/>
</dbReference>
<dbReference type="Pfam" id="PF01370">
    <property type="entry name" value="Epimerase"/>
    <property type="match status" value="1"/>
</dbReference>
<dbReference type="InterPro" id="IPR036291">
    <property type="entry name" value="NAD(P)-bd_dom_sf"/>
</dbReference>